<gene>
    <name evidence="2" type="ORF">ACGRVM_10390</name>
</gene>
<evidence type="ECO:0000259" key="1">
    <source>
        <dbReference type="Pfam" id="PF05899"/>
    </source>
</evidence>
<dbReference type="EMBL" id="JBIHMM010000002">
    <property type="protein sequence ID" value="MFH0254303.1"/>
    <property type="molecule type" value="Genomic_DNA"/>
</dbReference>
<protein>
    <submittedName>
        <fullName evidence="2">Cupin domain-containing protein</fullName>
    </submittedName>
</protein>
<dbReference type="InterPro" id="IPR014710">
    <property type="entry name" value="RmlC-like_jellyroll"/>
</dbReference>
<name>A0ABW7I7W9_9RHOB</name>
<feature type="domain" description="(S)-ureidoglycine aminohydrolase cupin" evidence="1">
    <location>
        <begin position="47"/>
        <end position="115"/>
    </location>
</feature>
<proteinExistence type="predicted"/>
<dbReference type="PANTHER" id="PTHR40943:SF1">
    <property type="entry name" value="CYTOPLASMIC PROTEIN"/>
    <property type="match status" value="1"/>
</dbReference>
<dbReference type="Pfam" id="PF05899">
    <property type="entry name" value="Cupin_3"/>
    <property type="match status" value="1"/>
</dbReference>
<accession>A0ABW7I7W9</accession>
<evidence type="ECO:0000313" key="2">
    <source>
        <dbReference type="EMBL" id="MFH0254303.1"/>
    </source>
</evidence>
<dbReference type="RefSeq" id="WP_377170156.1">
    <property type="nucleotide sequence ID" value="NZ_JBHTJC010000002.1"/>
</dbReference>
<evidence type="ECO:0000313" key="3">
    <source>
        <dbReference type="Proteomes" id="UP001607157"/>
    </source>
</evidence>
<dbReference type="PANTHER" id="PTHR40943">
    <property type="entry name" value="CYTOPLASMIC PROTEIN-RELATED"/>
    <property type="match status" value="1"/>
</dbReference>
<organism evidence="2 3">
    <name type="scientific">Roseovarius aquimarinus</name>
    <dbReference type="NCBI Taxonomy" id="1229156"/>
    <lineage>
        <taxon>Bacteria</taxon>
        <taxon>Pseudomonadati</taxon>
        <taxon>Pseudomonadota</taxon>
        <taxon>Alphaproteobacteria</taxon>
        <taxon>Rhodobacterales</taxon>
        <taxon>Roseobacteraceae</taxon>
        <taxon>Roseovarius</taxon>
    </lineage>
</organism>
<dbReference type="Proteomes" id="UP001607157">
    <property type="component" value="Unassembled WGS sequence"/>
</dbReference>
<reference evidence="2 3" key="1">
    <citation type="submission" date="2024-10" db="EMBL/GenBank/DDBJ databases">
        <authorList>
            <person name="Yang X.-N."/>
        </authorList>
    </citation>
    <scope>NUCLEOTIDE SEQUENCE [LARGE SCALE GENOMIC DNA]</scope>
    <source>
        <strain evidence="2 3">CAU 1059</strain>
    </source>
</reference>
<dbReference type="InterPro" id="IPR011051">
    <property type="entry name" value="RmlC_Cupin_sf"/>
</dbReference>
<sequence>MIFYAPGDDVGPLEEWGLTDPVSDYVILRGAPRTFGRLDAGGPGHETRFGIWRCTAGAFECTEQGDELMTILAGRCRLIDHATGDARELAPGDSLFLRDGSRVTWDMREEVTKVFFGRKPGGFQALSRPVPPRRIRG</sequence>
<dbReference type="InterPro" id="IPR008579">
    <property type="entry name" value="UGlyAH_Cupin_dom"/>
</dbReference>
<keyword evidence="3" id="KW-1185">Reference proteome</keyword>
<dbReference type="SUPFAM" id="SSF51182">
    <property type="entry name" value="RmlC-like cupins"/>
    <property type="match status" value="1"/>
</dbReference>
<dbReference type="Gene3D" id="2.60.120.10">
    <property type="entry name" value="Jelly Rolls"/>
    <property type="match status" value="1"/>
</dbReference>
<comment type="caution">
    <text evidence="2">The sequence shown here is derived from an EMBL/GenBank/DDBJ whole genome shotgun (WGS) entry which is preliminary data.</text>
</comment>